<name>A0A6S7AU83_9BURK</name>
<dbReference type="AlphaFoldDB" id="A0A6S7AU83"/>
<gene>
    <name evidence="2" type="ORF">LMG28138_00444</name>
</gene>
<evidence type="ECO:0000313" key="2">
    <source>
        <dbReference type="EMBL" id="CAB3778277.1"/>
    </source>
</evidence>
<reference evidence="2 3" key="1">
    <citation type="submission" date="2020-04" db="EMBL/GenBank/DDBJ databases">
        <authorList>
            <person name="De Canck E."/>
        </authorList>
    </citation>
    <scope>NUCLEOTIDE SEQUENCE [LARGE SCALE GENOMIC DNA]</scope>
    <source>
        <strain evidence="2 3">LMG 28138</strain>
    </source>
</reference>
<dbReference type="Proteomes" id="UP000494115">
    <property type="component" value="Unassembled WGS sequence"/>
</dbReference>
<dbReference type="EMBL" id="CADIKM010000002">
    <property type="protein sequence ID" value="CAB3778277.1"/>
    <property type="molecule type" value="Genomic_DNA"/>
</dbReference>
<feature type="region of interest" description="Disordered" evidence="1">
    <location>
        <begin position="48"/>
        <end position="69"/>
    </location>
</feature>
<sequence>MLDAKSASSASSNRPSGEGKHEGCAITNSYTEKSTLAGKIRSIAQPFSLPLPDRSPSLEGRLSLKYSVE</sequence>
<feature type="compositionally biased region" description="Low complexity" evidence="1">
    <location>
        <begin position="1"/>
        <end position="12"/>
    </location>
</feature>
<organism evidence="2 3">
    <name type="scientific">Pararobbsia alpina</name>
    <dbReference type="NCBI Taxonomy" id="621374"/>
    <lineage>
        <taxon>Bacteria</taxon>
        <taxon>Pseudomonadati</taxon>
        <taxon>Pseudomonadota</taxon>
        <taxon>Betaproteobacteria</taxon>
        <taxon>Burkholderiales</taxon>
        <taxon>Burkholderiaceae</taxon>
        <taxon>Pararobbsia</taxon>
    </lineage>
</organism>
<evidence type="ECO:0000256" key="1">
    <source>
        <dbReference type="SAM" id="MobiDB-lite"/>
    </source>
</evidence>
<proteinExistence type="predicted"/>
<keyword evidence="3" id="KW-1185">Reference proteome</keyword>
<feature type="region of interest" description="Disordered" evidence="1">
    <location>
        <begin position="1"/>
        <end position="26"/>
    </location>
</feature>
<protein>
    <submittedName>
        <fullName evidence="2">Uncharacterized protein</fullName>
    </submittedName>
</protein>
<evidence type="ECO:0000313" key="3">
    <source>
        <dbReference type="Proteomes" id="UP000494115"/>
    </source>
</evidence>
<accession>A0A6S7AU83</accession>